<dbReference type="Gene3D" id="3.30.54.20">
    <property type="match status" value="1"/>
</dbReference>
<dbReference type="PANTHER" id="PTHR11451:SF44">
    <property type="entry name" value="THREONINE--TRNA LIGASE, CHLOROPLASTIC_MITOCHONDRIAL 2"/>
    <property type="match status" value="1"/>
</dbReference>
<evidence type="ECO:0000313" key="2">
    <source>
        <dbReference type="EMBL" id="OBX36475.1"/>
    </source>
</evidence>
<proteinExistence type="predicted"/>
<evidence type="ECO:0000313" key="3">
    <source>
        <dbReference type="Proteomes" id="UP000092504"/>
    </source>
</evidence>
<dbReference type="GO" id="GO:0005829">
    <property type="term" value="C:cytosol"/>
    <property type="evidence" value="ECO:0007669"/>
    <property type="project" value="TreeGrafter"/>
</dbReference>
<accession>A0A1B8P2G9</accession>
<dbReference type="Proteomes" id="UP000092504">
    <property type="component" value="Unassembled WGS sequence"/>
</dbReference>
<comment type="caution">
    <text evidence="2">The sequence shown here is derived from an EMBL/GenBank/DDBJ whole genome shotgun (WGS) entry which is preliminary data.</text>
</comment>
<dbReference type="GO" id="GO:0000166">
    <property type="term" value="F:nucleotide binding"/>
    <property type="evidence" value="ECO:0007669"/>
    <property type="project" value="InterPro"/>
</dbReference>
<dbReference type="EC" id="6.1.1.3" evidence="2"/>
<dbReference type="EMBL" id="MAJD01000001">
    <property type="protein sequence ID" value="OBX36475.1"/>
    <property type="molecule type" value="Genomic_DNA"/>
</dbReference>
<name>A0A1B8P2G9_HALEL</name>
<dbReference type="GO" id="GO:0004829">
    <property type="term" value="F:threonine-tRNA ligase activity"/>
    <property type="evidence" value="ECO:0007669"/>
    <property type="project" value="UniProtKB-EC"/>
</dbReference>
<gene>
    <name evidence="2" type="primary">thrS_2</name>
    <name evidence="2" type="ORF">A8U91_00817</name>
</gene>
<organism evidence="2 3">
    <name type="scientific">Halomonas elongata</name>
    <dbReference type="NCBI Taxonomy" id="2746"/>
    <lineage>
        <taxon>Bacteria</taxon>
        <taxon>Pseudomonadati</taxon>
        <taxon>Pseudomonadota</taxon>
        <taxon>Gammaproteobacteria</taxon>
        <taxon>Oceanospirillales</taxon>
        <taxon>Halomonadaceae</taxon>
        <taxon>Halomonas</taxon>
    </lineage>
</organism>
<dbReference type="InterPro" id="IPR018163">
    <property type="entry name" value="Thr/Ala-tRNA-synth_IIc_edit"/>
</dbReference>
<dbReference type="PANTHER" id="PTHR11451">
    <property type="entry name" value="THREONINE-TRNA LIGASE"/>
    <property type="match status" value="1"/>
</dbReference>
<dbReference type="Gene3D" id="3.30.980.10">
    <property type="entry name" value="Threonyl-trna Synthetase, Chain A, domain 2"/>
    <property type="match status" value="1"/>
</dbReference>
<reference evidence="2 3" key="1">
    <citation type="submission" date="2016-06" db="EMBL/GenBank/DDBJ databases">
        <title>Genome sequence of halotolerant plant growth promoting strain of Halomonas elongata HEK1 isolated from salterns of Rann of Kutch, Gujarat, India.</title>
        <authorList>
            <person name="Gaba S."/>
            <person name="Singh R.N."/>
            <person name="Abrol S."/>
            <person name="Kaushik R."/>
            <person name="Saxena A.K."/>
        </authorList>
    </citation>
    <scope>NUCLEOTIDE SEQUENCE [LARGE SCALE GENOMIC DNA]</scope>
    <source>
        <strain evidence="2 3">HEK1</strain>
    </source>
</reference>
<dbReference type="GO" id="GO:0006435">
    <property type="term" value="P:threonyl-tRNA aminoacylation"/>
    <property type="evidence" value="ECO:0007669"/>
    <property type="project" value="TreeGrafter"/>
</dbReference>
<protein>
    <submittedName>
        <fullName evidence="2">Threonine--tRNA ligase</fullName>
        <ecNumber evidence="2">6.1.1.3</ecNumber>
    </submittedName>
</protein>
<sequence>MIGHAVKQLYPDAKMAIGPVIEDGFYYDIDFGRSITPEDLEAIEARMKSLIETGYDVVREYVDRDRAMLTFLHRDEPYKQEIVREIPKGRRSASIITRNTPTCVGGLTSPIPVISRPSS</sequence>
<keyword evidence="1" id="KW-0648">Protein biosynthesis</keyword>
<dbReference type="AlphaFoldDB" id="A0A1B8P2G9"/>
<dbReference type="PATRIC" id="fig|2746.7.peg.841"/>
<keyword evidence="2" id="KW-0436">Ligase</keyword>
<evidence type="ECO:0000256" key="1">
    <source>
        <dbReference type="ARBA" id="ARBA00022917"/>
    </source>
</evidence>
<dbReference type="SUPFAM" id="SSF55186">
    <property type="entry name" value="ThrRS/AlaRS common domain"/>
    <property type="match status" value="1"/>
</dbReference>